<reference evidence="2 3" key="1">
    <citation type="journal article" date="2024" name="Nat. Commun.">
        <title>Phylogenomics reveals the evolutionary origins of lichenization in chlorophyte algae.</title>
        <authorList>
            <person name="Puginier C."/>
            <person name="Libourel C."/>
            <person name="Otte J."/>
            <person name="Skaloud P."/>
            <person name="Haon M."/>
            <person name="Grisel S."/>
            <person name="Petersen M."/>
            <person name="Berrin J.G."/>
            <person name="Delaux P.M."/>
            <person name="Dal Grande F."/>
            <person name="Keller J."/>
        </authorList>
    </citation>
    <scope>NUCLEOTIDE SEQUENCE [LARGE SCALE GENOMIC DNA]</scope>
    <source>
        <strain evidence="2 3">SAG 2145</strain>
    </source>
</reference>
<name>A0AAW1Q5I9_9CHLO</name>
<gene>
    <name evidence="2" type="ORF">WJX74_005691</name>
</gene>
<dbReference type="Proteomes" id="UP001438707">
    <property type="component" value="Unassembled WGS sequence"/>
</dbReference>
<evidence type="ECO:0000313" key="2">
    <source>
        <dbReference type="EMBL" id="KAK9816125.1"/>
    </source>
</evidence>
<feature type="domain" description="F-box" evidence="1">
    <location>
        <begin position="1"/>
        <end position="47"/>
    </location>
</feature>
<dbReference type="InterPro" id="IPR001810">
    <property type="entry name" value="F-box_dom"/>
</dbReference>
<dbReference type="InterPro" id="IPR036047">
    <property type="entry name" value="F-box-like_dom_sf"/>
</dbReference>
<sequence length="248" mass="28331">MNRLPNLPEGVLAEIVTGLDLRTVWTLRAACRALPPVITRDFVLRSRAKRLGDRPVVVVRRFLAFRRGKARMWAVVQKEYGPLSRMPLVEQMFHEAYDVHINGFSTELLLDAVKPTCRFDLLCLLLYAVEMDPGPRHYLGPPLALACFRVATTFDRMHPQGVAELRARDPGTPWHKSLDWDTAEDQWDEDWSGEWLTHGLPARTLHMVLFVFTAHLLCDAIFPEDLHAICEIWGLVLDSDSSVDSDEF</sequence>
<proteinExistence type="predicted"/>
<dbReference type="AlphaFoldDB" id="A0AAW1Q5I9"/>
<dbReference type="PROSITE" id="PS50181">
    <property type="entry name" value="FBOX"/>
    <property type="match status" value="1"/>
</dbReference>
<comment type="caution">
    <text evidence="2">The sequence shown here is derived from an EMBL/GenBank/DDBJ whole genome shotgun (WGS) entry which is preliminary data.</text>
</comment>
<organism evidence="2 3">
    <name type="scientific">Apatococcus lobatus</name>
    <dbReference type="NCBI Taxonomy" id="904363"/>
    <lineage>
        <taxon>Eukaryota</taxon>
        <taxon>Viridiplantae</taxon>
        <taxon>Chlorophyta</taxon>
        <taxon>core chlorophytes</taxon>
        <taxon>Trebouxiophyceae</taxon>
        <taxon>Chlorellales</taxon>
        <taxon>Chlorellaceae</taxon>
        <taxon>Apatococcus</taxon>
    </lineage>
</organism>
<accession>A0AAW1Q5I9</accession>
<evidence type="ECO:0000313" key="3">
    <source>
        <dbReference type="Proteomes" id="UP001438707"/>
    </source>
</evidence>
<keyword evidence="3" id="KW-1185">Reference proteome</keyword>
<dbReference type="EMBL" id="JALJOS010000091">
    <property type="protein sequence ID" value="KAK9816125.1"/>
    <property type="molecule type" value="Genomic_DNA"/>
</dbReference>
<evidence type="ECO:0000259" key="1">
    <source>
        <dbReference type="PROSITE" id="PS50181"/>
    </source>
</evidence>
<dbReference type="SUPFAM" id="SSF81383">
    <property type="entry name" value="F-box domain"/>
    <property type="match status" value="1"/>
</dbReference>
<protein>
    <recommendedName>
        <fullName evidence="1">F-box domain-containing protein</fullName>
    </recommendedName>
</protein>